<protein>
    <recommendedName>
        <fullName evidence="1">Neurotransmitter-gated ion-channel ligand-binding domain-containing protein</fullName>
    </recommendedName>
</protein>
<comment type="caution">
    <text evidence="2">The sequence shown here is derived from an EMBL/GenBank/DDBJ whole genome shotgun (WGS) entry which is preliminary data.</text>
</comment>
<feature type="domain" description="Neurotransmitter-gated ion-channel ligand-binding" evidence="1">
    <location>
        <begin position="2"/>
        <end position="81"/>
    </location>
</feature>
<dbReference type="InterPro" id="IPR006202">
    <property type="entry name" value="Neur_chan_lig-bd"/>
</dbReference>
<dbReference type="InterPro" id="IPR036734">
    <property type="entry name" value="Neur_chan_lig-bd_sf"/>
</dbReference>
<dbReference type="EMBL" id="JAHRIO010010721">
    <property type="protein sequence ID" value="MEQ2161652.1"/>
    <property type="molecule type" value="Genomic_DNA"/>
</dbReference>
<gene>
    <name evidence="2" type="ORF">GOODEAATRI_011687</name>
</gene>
<reference evidence="2 3" key="1">
    <citation type="submission" date="2021-06" db="EMBL/GenBank/DDBJ databases">
        <authorList>
            <person name="Palmer J.M."/>
        </authorList>
    </citation>
    <scope>NUCLEOTIDE SEQUENCE [LARGE SCALE GENOMIC DNA]</scope>
    <source>
        <strain evidence="2 3">GA_2019</strain>
        <tissue evidence="2">Muscle</tissue>
    </source>
</reference>
<evidence type="ECO:0000313" key="3">
    <source>
        <dbReference type="Proteomes" id="UP001476798"/>
    </source>
</evidence>
<sequence length="237" mass="26429">MQDYRVNIFLRQQWNDPRLAYSEYPDDSLDLDPSMLDSIWKPDLFFANEKGANFHEVTTDNKLLRISKNGNVLYSIRVTASFTQQTFQPPCCFYCSCLGRKKKHSSSRGNLLSPVSIPAVSRIRYQPLLSPSCPGGAAGRLVLYKCRQSSDAPGAPALRLSFLNLKSSKGASLSISSISEVARQLGILNHPGRKRDNGGDVNVVYSVFDVYRSREVCIDAAFSAEMKVNPLRLDNQV</sequence>
<dbReference type="Pfam" id="PF02931">
    <property type="entry name" value="Neur_chan_LBD"/>
    <property type="match status" value="1"/>
</dbReference>
<evidence type="ECO:0000313" key="2">
    <source>
        <dbReference type="EMBL" id="MEQ2161652.1"/>
    </source>
</evidence>
<name>A0ABV0MUA8_9TELE</name>
<dbReference type="SUPFAM" id="SSF63712">
    <property type="entry name" value="Nicotinic receptor ligand binding domain-like"/>
    <property type="match status" value="1"/>
</dbReference>
<keyword evidence="3" id="KW-1185">Reference proteome</keyword>
<dbReference type="Gene3D" id="2.70.170.10">
    <property type="entry name" value="Neurotransmitter-gated ion-channel ligand-binding domain"/>
    <property type="match status" value="1"/>
</dbReference>
<dbReference type="Proteomes" id="UP001476798">
    <property type="component" value="Unassembled WGS sequence"/>
</dbReference>
<proteinExistence type="predicted"/>
<evidence type="ECO:0000259" key="1">
    <source>
        <dbReference type="Pfam" id="PF02931"/>
    </source>
</evidence>
<organism evidence="2 3">
    <name type="scientific">Goodea atripinnis</name>
    <dbReference type="NCBI Taxonomy" id="208336"/>
    <lineage>
        <taxon>Eukaryota</taxon>
        <taxon>Metazoa</taxon>
        <taxon>Chordata</taxon>
        <taxon>Craniata</taxon>
        <taxon>Vertebrata</taxon>
        <taxon>Euteleostomi</taxon>
        <taxon>Actinopterygii</taxon>
        <taxon>Neopterygii</taxon>
        <taxon>Teleostei</taxon>
        <taxon>Neoteleostei</taxon>
        <taxon>Acanthomorphata</taxon>
        <taxon>Ovalentaria</taxon>
        <taxon>Atherinomorphae</taxon>
        <taxon>Cyprinodontiformes</taxon>
        <taxon>Goodeidae</taxon>
        <taxon>Goodea</taxon>
    </lineage>
</organism>
<accession>A0ABV0MUA8</accession>